<proteinExistence type="predicted"/>
<sequence>MSTFDVTGATLDHDVAGDGGPLVVQLHGLTSSRDRDARIGLDVSRAIGGHRILRYDARGHGRSTGTADPDRYRWDALAEDLLALLDDVAPGEQVHGVGPSMGTGTLLHAAVRDPGRFATLTLTVPPTAWTTRRVQARTYLANADVVEREGLAHFVALAREQAGPPALADAPLTEPSVAETLLPAVLRGAAATDLPEPELVREIGVPTLVLAWSDDPNHPLSTAALLHELVDDSELVVARTPYGIMAWPGLVADHVLTHPAPLAPWAPPVDPTPALRGFGALFPWRRRGEAVSPVQGPAPAGKPIRSGAVVDEG</sequence>
<dbReference type="Gene3D" id="3.40.50.1820">
    <property type="entry name" value="alpha/beta hydrolase"/>
    <property type="match status" value="1"/>
</dbReference>
<dbReference type="Pfam" id="PF00561">
    <property type="entry name" value="Abhydrolase_1"/>
    <property type="match status" value="1"/>
</dbReference>
<keyword evidence="4" id="KW-1185">Reference proteome</keyword>
<dbReference type="InterPro" id="IPR050471">
    <property type="entry name" value="AB_hydrolase"/>
</dbReference>
<reference evidence="3" key="1">
    <citation type="submission" date="2021-04" db="EMBL/GenBank/DDBJ databases">
        <title>Phycicoccus avicenniae sp. nov., a novel endophytic actinomycetes isolated from branch of Avicennia mariana.</title>
        <authorList>
            <person name="Tuo L."/>
        </authorList>
    </citation>
    <scope>NUCLEOTIDE SEQUENCE</scope>
    <source>
        <strain evidence="3">BSK3Z-2</strain>
    </source>
</reference>
<dbReference type="GO" id="GO:0004806">
    <property type="term" value="F:triacylglycerol lipase activity"/>
    <property type="evidence" value="ECO:0007669"/>
    <property type="project" value="TreeGrafter"/>
</dbReference>
<dbReference type="InterPro" id="IPR000073">
    <property type="entry name" value="AB_hydrolase_1"/>
</dbReference>
<evidence type="ECO:0000313" key="4">
    <source>
        <dbReference type="Proteomes" id="UP000677016"/>
    </source>
</evidence>
<comment type="caution">
    <text evidence="3">The sequence shown here is derived from an EMBL/GenBank/DDBJ whole genome shotgun (WGS) entry which is preliminary data.</text>
</comment>
<evidence type="ECO:0000259" key="2">
    <source>
        <dbReference type="Pfam" id="PF00561"/>
    </source>
</evidence>
<name>A0A941D5L0_9MICO</name>
<feature type="domain" description="AB hydrolase-1" evidence="2">
    <location>
        <begin position="21"/>
        <end position="132"/>
    </location>
</feature>
<organism evidence="3 4">
    <name type="scientific">Phycicoccus avicenniae</name>
    <dbReference type="NCBI Taxonomy" id="2828860"/>
    <lineage>
        <taxon>Bacteria</taxon>
        <taxon>Bacillati</taxon>
        <taxon>Actinomycetota</taxon>
        <taxon>Actinomycetes</taxon>
        <taxon>Micrococcales</taxon>
        <taxon>Intrasporangiaceae</taxon>
        <taxon>Phycicoccus</taxon>
    </lineage>
</organism>
<evidence type="ECO:0000313" key="3">
    <source>
        <dbReference type="EMBL" id="MBR7742539.1"/>
    </source>
</evidence>
<feature type="region of interest" description="Disordered" evidence="1">
    <location>
        <begin position="292"/>
        <end position="313"/>
    </location>
</feature>
<dbReference type="PANTHER" id="PTHR43433">
    <property type="entry name" value="HYDROLASE, ALPHA/BETA FOLD FAMILY PROTEIN"/>
    <property type="match status" value="1"/>
</dbReference>
<gene>
    <name evidence="3" type="ORF">KC207_04455</name>
</gene>
<dbReference type="AlphaFoldDB" id="A0A941D5L0"/>
<dbReference type="PANTHER" id="PTHR43433:SF5">
    <property type="entry name" value="AB HYDROLASE-1 DOMAIN-CONTAINING PROTEIN"/>
    <property type="match status" value="1"/>
</dbReference>
<dbReference type="PRINTS" id="PR00111">
    <property type="entry name" value="ABHYDROLASE"/>
</dbReference>
<dbReference type="Proteomes" id="UP000677016">
    <property type="component" value="Unassembled WGS sequence"/>
</dbReference>
<dbReference type="InterPro" id="IPR029058">
    <property type="entry name" value="AB_hydrolase_fold"/>
</dbReference>
<dbReference type="SUPFAM" id="SSF53474">
    <property type="entry name" value="alpha/beta-Hydrolases"/>
    <property type="match status" value="1"/>
</dbReference>
<accession>A0A941D5L0</accession>
<protein>
    <submittedName>
        <fullName evidence="3">Alpha/beta hydrolase</fullName>
    </submittedName>
</protein>
<dbReference type="GO" id="GO:0046503">
    <property type="term" value="P:glycerolipid catabolic process"/>
    <property type="evidence" value="ECO:0007669"/>
    <property type="project" value="TreeGrafter"/>
</dbReference>
<dbReference type="EMBL" id="JAGSNF010000004">
    <property type="protein sequence ID" value="MBR7742539.1"/>
    <property type="molecule type" value="Genomic_DNA"/>
</dbReference>
<evidence type="ECO:0000256" key="1">
    <source>
        <dbReference type="SAM" id="MobiDB-lite"/>
    </source>
</evidence>
<keyword evidence="3" id="KW-0378">Hydrolase</keyword>
<dbReference type="RefSeq" id="WP_211601707.1">
    <property type="nucleotide sequence ID" value="NZ_JAGSNF010000004.1"/>
</dbReference>